<proteinExistence type="predicted"/>
<dbReference type="InterPro" id="IPR016040">
    <property type="entry name" value="NAD(P)-bd_dom"/>
</dbReference>
<dbReference type="PANTHER" id="PTHR15020">
    <property type="entry name" value="FLAVIN REDUCTASE-RELATED"/>
    <property type="match status" value="1"/>
</dbReference>
<evidence type="ECO:0000259" key="1">
    <source>
        <dbReference type="Pfam" id="PF13460"/>
    </source>
</evidence>
<feature type="domain" description="NAD(P)-binding" evidence="1">
    <location>
        <begin position="10"/>
        <end position="210"/>
    </location>
</feature>
<dbReference type="HOGENOM" id="CLU_1160025_0_0_3"/>
<organism evidence="2 3">
    <name type="scientific">Microcystis aeruginosa PCC 9443</name>
    <dbReference type="NCBI Taxonomy" id="1160281"/>
    <lineage>
        <taxon>Bacteria</taxon>
        <taxon>Bacillati</taxon>
        <taxon>Cyanobacteriota</taxon>
        <taxon>Cyanophyceae</taxon>
        <taxon>Oscillatoriophycideae</taxon>
        <taxon>Chroococcales</taxon>
        <taxon>Microcystaceae</taxon>
        <taxon>Microcystis</taxon>
    </lineage>
</organism>
<dbReference type="RefSeq" id="WP_002765201.1">
    <property type="nucleotide sequence ID" value="NZ_HE972935.1"/>
</dbReference>
<accession>I4GPS8</accession>
<evidence type="ECO:0000313" key="3">
    <source>
        <dbReference type="Proteomes" id="UP000003480"/>
    </source>
</evidence>
<comment type="caution">
    <text evidence="2">The sequence shown here is derived from an EMBL/GenBank/DDBJ whole genome shotgun (WGS) entry which is preliminary data.</text>
</comment>
<dbReference type="SUPFAM" id="SSF51735">
    <property type="entry name" value="NAD(P)-binding Rossmann-fold domains"/>
    <property type="match status" value="1"/>
</dbReference>
<gene>
    <name evidence="2" type="ORF">MICAC_620006</name>
</gene>
<reference evidence="2 3" key="1">
    <citation type="submission" date="2012-04" db="EMBL/GenBank/DDBJ databases">
        <authorList>
            <person name="Genoscope - CEA"/>
        </authorList>
    </citation>
    <scope>NUCLEOTIDE SEQUENCE [LARGE SCALE GENOMIC DNA]</scope>
    <source>
        <strain evidence="2 3">9443</strain>
    </source>
</reference>
<dbReference type="Gene3D" id="3.40.50.720">
    <property type="entry name" value="NAD(P)-binding Rossmann-like Domain"/>
    <property type="match status" value="1"/>
</dbReference>
<dbReference type="Pfam" id="PF13460">
    <property type="entry name" value="NAD_binding_10"/>
    <property type="match status" value="1"/>
</dbReference>
<dbReference type="PANTHER" id="PTHR15020:SF50">
    <property type="entry name" value="UPF0659 PROTEIN YMR090W"/>
    <property type="match status" value="1"/>
</dbReference>
<dbReference type="Proteomes" id="UP000003480">
    <property type="component" value="Unassembled WGS sequence"/>
</dbReference>
<dbReference type="AlphaFoldDB" id="I4GPS8"/>
<sequence length="239" mass="26082">MSKPTVMVIGGTRGTGKEVVKQLIQKGIPCVVGARTPSKAFSLFGDRVDIVPIDVTRPESLQQSLSPNLQALIYTVDITGGLGGRGFFSSSSEIRKVVYQGLVNTVDVAKKQGFVNQFVLLTTLGTRKPSWLIGLLDLIKPGIVSACRDKVTYLEESGLPYTIIQAGLLHNWSTSPTALVIQQGEIKMSIKYQISRCHLAQVIVTSIANPDTYHKTFNVYGGKEKILNLDSIVTQFSVW</sequence>
<protein>
    <recommendedName>
        <fullName evidence="1">NAD(P)-binding domain-containing protein</fullName>
    </recommendedName>
</protein>
<name>I4GPS8_MICAE</name>
<evidence type="ECO:0000313" key="2">
    <source>
        <dbReference type="EMBL" id="CCI09996.1"/>
    </source>
</evidence>
<dbReference type="EMBL" id="CAIJ01000579">
    <property type="protein sequence ID" value="CCI09996.1"/>
    <property type="molecule type" value="Genomic_DNA"/>
</dbReference>
<dbReference type="InterPro" id="IPR036291">
    <property type="entry name" value="NAD(P)-bd_dom_sf"/>
</dbReference>